<evidence type="ECO:0000313" key="4">
    <source>
        <dbReference type="Proteomes" id="UP000198287"/>
    </source>
</evidence>
<dbReference type="Pfam" id="PF13041">
    <property type="entry name" value="PPR_2"/>
    <property type="match status" value="1"/>
</dbReference>
<dbReference type="InterPro" id="IPR002885">
    <property type="entry name" value="PPR_rpt"/>
</dbReference>
<comment type="caution">
    <text evidence="3">The sequence shown here is derived from an EMBL/GenBank/DDBJ whole genome shotgun (WGS) entry which is preliminary data.</text>
</comment>
<feature type="region of interest" description="Disordered" evidence="2">
    <location>
        <begin position="1336"/>
        <end position="1361"/>
    </location>
</feature>
<evidence type="ECO:0000256" key="2">
    <source>
        <dbReference type="SAM" id="MobiDB-lite"/>
    </source>
</evidence>
<feature type="repeat" description="PPR" evidence="1">
    <location>
        <begin position="935"/>
        <end position="969"/>
    </location>
</feature>
<protein>
    <submittedName>
        <fullName evidence="3">Leucine-rich PPR motif-containing protein, mitochondrial</fullName>
    </submittedName>
</protein>
<dbReference type="PROSITE" id="PS51375">
    <property type="entry name" value="PPR"/>
    <property type="match status" value="3"/>
</dbReference>
<gene>
    <name evidence="3" type="ORF">Fcan01_16361</name>
</gene>
<dbReference type="Proteomes" id="UP000198287">
    <property type="component" value="Unassembled WGS sequence"/>
</dbReference>
<dbReference type="InterPro" id="IPR033490">
    <property type="entry name" value="LRP130"/>
</dbReference>
<dbReference type="STRING" id="158441.A0A226DXG4"/>
<dbReference type="GO" id="GO:0003730">
    <property type="term" value="F:mRNA 3'-UTR binding"/>
    <property type="evidence" value="ECO:0007669"/>
    <property type="project" value="TreeGrafter"/>
</dbReference>
<organism evidence="3 4">
    <name type="scientific">Folsomia candida</name>
    <name type="common">Springtail</name>
    <dbReference type="NCBI Taxonomy" id="158441"/>
    <lineage>
        <taxon>Eukaryota</taxon>
        <taxon>Metazoa</taxon>
        <taxon>Ecdysozoa</taxon>
        <taxon>Arthropoda</taxon>
        <taxon>Hexapoda</taxon>
        <taxon>Collembola</taxon>
        <taxon>Entomobryomorpha</taxon>
        <taxon>Isotomoidea</taxon>
        <taxon>Isotomidae</taxon>
        <taxon>Proisotominae</taxon>
        <taxon>Folsomia</taxon>
    </lineage>
</organism>
<accession>A0A226DXG4</accession>
<evidence type="ECO:0000313" key="3">
    <source>
        <dbReference type="EMBL" id="OXA48906.1"/>
    </source>
</evidence>
<feature type="repeat" description="PPR" evidence="1">
    <location>
        <begin position="183"/>
        <end position="217"/>
    </location>
</feature>
<dbReference type="PANTHER" id="PTHR46669:SF1">
    <property type="entry name" value="LEUCINE-RICH PPR MOTIF-CONTAINING PROTEIN, MITOCHONDRIAL"/>
    <property type="match status" value="1"/>
</dbReference>
<dbReference type="Gene3D" id="1.25.40.10">
    <property type="entry name" value="Tetratricopeptide repeat domain"/>
    <property type="match status" value="2"/>
</dbReference>
<dbReference type="OMA" id="HIDRNKI"/>
<dbReference type="GO" id="GO:0005634">
    <property type="term" value="C:nucleus"/>
    <property type="evidence" value="ECO:0007669"/>
    <property type="project" value="TreeGrafter"/>
</dbReference>
<dbReference type="EMBL" id="LNIX01000011">
    <property type="protein sequence ID" value="OXA48906.1"/>
    <property type="molecule type" value="Genomic_DNA"/>
</dbReference>
<dbReference type="InterPro" id="IPR011990">
    <property type="entry name" value="TPR-like_helical_dom_sf"/>
</dbReference>
<feature type="repeat" description="PPR" evidence="1">
    <location>
        <begin position="218"/>
        <end position="252"/>
    </location>
</feature>
<dbReference type="PANTHER" id="PTHR46669">
    <property type="entry name" value="LEUCINE-RICH PPR MOTIF-CONTAINING PROTEIN, MITOCHONDRIAL"/>
    <property type="match status" value="1"/>
</dbReference>
<reference evidence="3 4" key="1">
    <citation type="submission" date="2015-12" db="EMBL/GenBank/DDBJ databases">
        <title>The genome of Folsomia candida.</title>
        <authorList>
            <person name="Faddeeva A."/>
            <person name="Derks M.F."/>
            <person name="Anvar Y."/>
            <person name="Smit S."/>
            <person name="Van Straalen N."/>
            <person name="Roelofs D."/>
        </authorList>
    </citation>
    <scope>NUCLEOTIDE SEQUENCE [LARGE SCALE GENOMIC DNA]</scope>
    <source>
        <strain evidence="3 4">VU population</strain>
        <tissue evidence="3">Whole body</tissue>
    </source>
</reference>
<name>A0A226DXG4_FOLCA</name>
<dbReference type="GO" id="GO:0070129">
    <property type="term" value="P:regulation of mitochondrial translation"/>
    <property type="evidence" value="ECO:0007669"/>
    <property type="project" value="TreeGrafter"/>
</dbReference>
<dbReference type="GO" id="GO:0005739">
    <property type="term" value="C:mitochondrion"/>
    <property type="evidence" value="ECO:0007669"/>
    <property type="project" value="TreeGrafter"/>
</dbReference>
<keyword evidence="4" id="KW-1185">Reference proteome</keyword>
<sequence>MLRSISVARNLRNLSLLHHNLRNVEINRATVVNYSGIRCHPSVERNDVSLSFSRAIHFTTTRFYDSHEDIDKSLLRLDQEIRRTGRVARQEIDELLQDIRDTKKATSNQSLMMIRCCGELVPSETAENRTKLVNEVWKTMQNLNVPFDISHYNALLRVYLENEEKFNPTEFLQELSSKGLEPNRVTYQRLIARYCQEGDIEGATTILQHMKDKQLPINEHAFNSLVEGHAKAGDMESAEGMIPVMRQAGLEPNDDTFVTLMCGYARKGDMDNVNRIVRECGEGDVILIDKDFMSVIYTLVANGHEHLVDSVIPLLTKRTGFNQDATNLVLRMLKEMSKVVWNEEVQPSGNFFLQQLVRTSPSEEIVKFSKLMMEEGVHSHALSKACDIALQAKEFDKAFDLLEAYKESGAPIRQHFFWPVFAGSKSEKNVYNGLKSMKYLEVPPSMETLRDYVIPAIFRVSKGSPDQILERLGSHTGIPLVVLVPAVMQSLLSAKNVEPAIQFAQKYRLRFSNPQLRRAVADVYFRDRNEKTFVQIIGTASLDGEDRAREAVGLMVMDILERCRDKAEFILPIFKELLKCGIGLSNSGAELIQNNLGDELTPELANVITQLTSSDLSPKLEMYAPTRNQPQQLEEKSVAELEKMHEEALKNGKPTRGLKKALLFAYCRKRDLDKAQSLRQELAADGFIFPVGLQALLLDLYSNSNMIEEARAMYTTLKASLDSPVDDIKILHYAGLLASNDLIDECVNVLETTPRDESRKPSGGHQQIAAWKILNSCAEKGQVENTSKLFQVLQARNLMHVNNVTLGPLVKSYIVKDDMEGALTEFERCVRDHHATPWKQDLFCKFINAEDTDRLQKIIDLSTSLHGEVNTMYDLVFAFIQCGKLRQAKKILETPGLRSRNDKIELTCQKYLEENRIGELENLIKITTDLVHLDRHTMYFYLLQAYCKANDADKALSVWTSLQEENIQPTTELLSFLADFLRKNNLPIPFAPPAQDEEDVPLTESSRRFISGRGKKSELGDEATLPRTTNPLVKKFRQSIEINDIDVALQMKQRLDGSDSSEKLGLQDLSLLVEKMARAERLGEATKLTEEMFDRGQHPYPRVLRFLLGRLASAGEADVLDRLEKKLTPELKRQSMFNTRLCVAYTNAGKGREYFQEHIKKTVDGLQLSGGDDSSQSVPLAGATYVLIRHEDLLSEYEQCAKQAEEKENYVLTNSLWNYHLIKKDFEKAKEVWNGKLKSQPRVMFRSVMVEAKVKQDLDIANELASHIGQATGDMSSATRAAASGCLLDVLCMKGMANEAFAHLEKSLKQGLSLTEYHRETLLAVQLEMQKVNKKFPYEIPPPRQPRGRRQPVEASDSDSD</sequence>
<dbReference type="Pfam" id="PF01535">
    <property type="entry name" value="PPR"/>
    <property type="match status" value="3"/>
</dbReference>
<dbReference type="OrthoDB" id="185373at2759"/>
<proteinExistence type="predicted"/>
<evidence type="ECO:0000256" key="1">
    <source>
        <dbReference type="PROSITE-ProRule" id="PRU00708"/>
    </source>
</evidence>
<dbReference type="NCBIfam" id="TIGR00756">
    <property type="entry name" value="PPR"/>
    <property type="match status" value="2"/>
</dbReference>